<name>A0A7J3JR15_9CREN</name>
<proteinExistence type="inferred from homology"/>
<dbReference type="AlphaFoldDB" id="A0A7J3JR15"/>
<evidence type="ECO:0000256" key="1">
    <source>
        <dbReference type="HAMAP-Rule" id="MF_00582"/>
    </source>
</evidence>
<reference evidence="3" key="1">
    <citation type="journal article" date="2020" name="mSystems">
        <title>Genome- and Community-Level Interaction Insights into Carbon Utilization and Element Cycling Functions of Hydrothermarchaeota in Hydrothermal Sediment.</title>
        <authorList>
            <person name="Zhou Z."/>
            <person name="Liu Y."/>
            <person name="Xu W."/>
            <person name="Pan J."/>
            <person name="Luo Z.H."/>
            <person name="Li M."/>
        </authorList>
    </citation>
    <scope>NUCLEOTIDE SEQUENCE [LARGE SCALE GENOMIC DNA]</scope>
    <source>
        <strain evidence="2">SpSt-618</strain>
        <strain evidence="3">SpSt-657</strain>
    </source>
</reference>
<dbReference type="InterPro" id="IPR002802">
    <property type="entry name" value="Endo_dU"/>
</dbReference>
<evidence type="ECO:0000313" key="2">
    <source>
        <dbReference type="EMBL" id="HGN37505.1"/>
    </source>
</evidence>
<gene>
    <name evidence="2" type="ORF">ENT87_08185</name>
    <name evidence="3" type="ORF">ENU30_03905</name>
</gene>
<dbReference type="EMBL" id="DTAI01000243">
    <property type="protein sequence ID" value="HGN37505.1"/>
    <property type="molecule type" value="Genomic_DNA"/>
</dbReference>
<accession>A0A7J3JR15</accession>
<comment type="similarity">
    <text evidence="1">Belongs to the UPF0215 family.</text>
</comment>
<organism evidence="3">
    <name type="scientific">Ignisphaera aggregans</name>
    <dbReference type="NCBI Taxonomy" id="334771"/>
    <lineage>
        <taxon>Archaea</taxon>
        <taxon>Thermoproteota</taxon>
        <taxon>Thermoprotei</taxon>
        <taxon>Desulfurococcales</taxon>
        <taxon>Desulfurococcaceae</taxon>
        <taxon>Ignisphaera</taxon>
    </lineage>
</organism>
<dbReference type="Gene3D" id="3.30.2170.10">
    <property type="entry name" value="archaeoglobus fulgidus dsm 4304 superfamily"/>
    <property type="match status" value="1"/>
</dbReference>
<sequence>MQYVEIATSSPCYLGIDDGYFDINLKRMNRSSKTVLVGIVMCGRRFADMFIDRISIDGLDATSSASRVIAKASTLYPIQVAFLDGVTYAGFNIIDPRRIYNIFNIPLAVIFRHQLDVMKIFKALKEHFIDYTYRYSIIDYTYRNSLEVKVDDTKIRVYVLGLSMAAVIEHIEKVRRVFIEPYPLKVADRLASLLGRIVMSRKTLNYDQISGYSV</sequence>
<dbReference type="Pfam" id="PF01949">
    <property type="entry name" value="Endo_dU"/>
    <property type="match status" value="1"/>
</dbReference>
<evidence type="ECO:0000313" key="3">
    <source>
        <dbReference type="EMBL" id="HGQ18104.1"/>
    </source>
</evidence>
<dbReference type="PIRSF" id="PIRSF006380">
    <property type="entry name" value="UCP006380"/>
    <property type="match status" value="1"/>
</dbReference>
<protein>
    <recommendedName>
        <fullName evidence="1">UPF0215 protein ENT87_08185</fullName>
    </recommendedName>
</protein>
<dbReference type="PANTHER" id="PTHR39518:SF2">
    <property type="entry name" value="UPF0215 PROTEIN MJ1150"/>
    <property type="match status" value="1"/>
</dbReference>
<comment type="caution">
    <text evidence="3">The sequence shown here is derived from an EMBL/GenBank/DDBJ whole genome shotgun (WGS) entry which is preliminary data.</text>
</comment>
<dbReference type="PANTHER" id="PTHR39518">
    <property type="entry name" value="UPF0215 PROTEIN MJ1150"/>
    <property type="match status" value="1"/>
</dbReference>
<dbReference type="HAMAP" id="MF_00582">
    <property type="entry name" value="UPF0215"/>
    <property type="match status" value="1"/>
</dbReference>
<dbReference type="EMBL" id="DTBZ01000076">
    <property type="protein sequence ID" value="HGQ18104.1"/>
    <property type="molecule type" value="Genomic_DNA"/>
</dbReference>